<dbReference type="SMART" id="SM00530">
    <property type="entry name" value="HTH_XRE"/>
    <property type="match status" value="1"/>
</dbReference>
<comment type="caution">
    <text evidence="2">The sequence shown here is derived from an EMBL/GenBank/DDBJ whole genome shotgun (WGS) entry which is preliminary data.</text>
</comment>
<gene>
    <name evidence="2" type="ORF">AWT83_00125</name>
</gene>
<keyword evidence="2" id="KW-0238">DNA-binding</keyword>
<dbReference type="RefSeq" id="WP_002299039.1">
    <property type="nucleotide sequence ID" value="NZ_AP026566.1"/>
</dbReference>
<dbReference type="AlphaFoldDB" id="A0A132P3T8"/>
<dbReference type="Proteomes" id="UP000070452">
    <property type="component" value="Unassembled WGS sequence"/>
</dbReference>
<dbReference type="Pfam" id="PF01381">
    <property type="entry name" value="HTH_3"/>
    <property type="match status" value="1"/>
</dbReference>
<dbReference type="InterPro" id="IPR010982">
    <property type="entry name" value="Lambda_DNA-bd_dom_sf"/>
</dbReference>
<feature type="domain" description="HTH cro/C1-type" evidence="1">
    <location>
        <begin position="8"/>
        <end position="62"/>
    </location>
</feature>
<accession>A0A132P3T8</accession>
<name>A0A132P3T8_ENTFC</name>
<dbReference type="PROSITE" id="PS50943">
    <property type="entry name" value="HTH_CROC1"/>
    <property type="match status" value="1"/>
</dbReference>
<dbReference type="EMBL" id="LRHK01000001">
    <property type="protein sequence ID" value="KWX16999.1"/>
    <property type="molecule type" value="Genomic_DNA"/>
</dbReference>
<dbReference type="CDD" id="cd00093">
    <property type="entry name" value="HTH_XRE"/>
    <property type="match status" value="1"/>
</dbReference>
<sequence length="77" mass="8935">MGKAFNRLKGLRAEKGLTQVEMAKLLGMNPDTYRKKENGERDFTLREVATAQRVLGIDPQYYFFYKFSNQTVTERPA</sequence>
<reference evidence="2 3" key="1">
    <citation type="submission" date="2016-01" db="EMBL/GenBank/DDBJ databases">
        <title>Molecular Mechanisms for transfer of large genomic segments between Enterococcus faecium strains.</title>
        <authorList>
            <person name="Garcia-Solache M.A."/>
            <person name="Lebreton F."/>
            <person name="Mclaughlin R.E."/>
            <person name="Whiteaker J.D."/>
            <person name="Gilmore M.S."/>
            <person name="Rice L.B."/>
        </authorList>
    </citation>
    <scope>NUCLEOTIDE SEQUENCE [LARGE SCALE GENOMIC DNA]</scope>
    <source>
        <strain evidence="2 3">D344RRF x C68</strain>
    </source>
</reference>
<dbReference type="Gene3D" id="1.10.260.40">
    <property type="entry name" value="lambda repressor-like DNA-binding domains"/>
    <property type="match status" value="1"/>
</dbReference>
<dbReference type="GO" id="GO:0003677">
    <property type="term" value="F:DNA binding"/>
    <property type="evidence" value="ECO:0007669"/>
    <property type="project" value="UniProtKB-KW"/>
</dbReference>
<evidence type="ECO:0000313" key="3">
    <source>
        <dbReference type="Proteomes" id="UP000070452"/>
    </source>
</evidence>
<protein>
    <submittedName>
        <fullName evidence="2">DNA-binding protein</fullName>
    </submittedName>
</protein>
<proteinExistence type="predicted"/>
<dbReference type="InterPro" id="IPR001387">
    <property type="entry name" value="Cro/C1-type_HTH"/>
</dbReference>
<organism evidence="2 3">
    <name type="scientific">Enterococcus faecium</name>
    <name type="common">Streptococcus faecium</name>
    <dbReference type="NCBI Taxonomy" id="1352"/>
    <lineage>
        <taxon>Bacteria</taxon>
        <taxon>Bacillati</taxon>
        <taxon>Bacillota</taxon>
        <taxon>Bacilli</taxon>
        <taxon>Lactobacillales</taxon>
        <taxon>Enterococcaceae</taxon>
        <taxon>Enterococcus</taxon>
    </lineage>
</organism>
<evidence type="ECO:0000259" key="1">
    <source>
        <dbReference type="PROSITE" id="PS50943"/>
    </source>
</evidence>
<dbReference type="SUPFAM" id="SSF47413">
    <property type="entry name" value="lambda repressor-like DNA-binding domains"/>
    <property type="match status" value="1"/>
</dbReference>
<evidence type="ECO:0000313" key="2">
    <source>
        <dbReference type="EMBL" id="KWX16999.1"/>
    </source>
</evidence>